<sequence>MGPRKAGTKAPARAPVRLDSVGDMRTLIVVESHWGNTEEIARAIAEGLAGSGRVDVVRVDDAPSDVTGVDLLLVGGPTHAFSMSRPQTRDDAQRQGATALSGTGVREWLARIDASARATQVALFDTKVAVMRHLPGSAAMAAARVVRSAGIPLTQRPTSFYVEGTEGPLLPGELARARAWGAAFVAPSVPRHVGVA</sequence>
<dbReference type="Gene3D" id="3.40.50.360">
    <property type="match status" value="1"/>
</dbReference>
<comment type="caution">
    <text evidence="2">The sequence shown here is derived from an EMBL/GenBank/DDBJ whole genome shotgun (WGS) entry which is preliminary data.</text>
</comment>
<evidence type="ECO:0000313" key="3">
    <source>
        <dbReference type="Proteomes" id="UP000293519"/>
    </source>
</evidence>
<dbReference type="AlphaFoldDB" id="A0A4V2EW11"/>
<dbReference type="Proteomes" id="UP000293519">
    <property type="component" value="Unassembled WGS sequence"/>
</dbReference>
<dbReference type="SUPFAM" id="SSF52218">
    <property type="entry name" value="Flavoproteins"/>
    <property type="match status" value="1"/>
</dbReference>
<name>A0A4V2EW11_9MICO</name>
<gene>
    <name evidence="2" type="ORF">EV141_2367</name>
</gene>
<reference evidence="2 3" key="1">
    <citation type="journal article" date="2015" name="Stand. Genomic Sci.">
        <title>Genomic Encyclopedia of Bacterial and Archaeal Type Strains, Phase III: the genomes of soil and plant-associated and newly described type strains.</title>
        <authorList>
            <person name="Whitman W.B."/>
            <person name="Woyke T."/>
            <person name="Klenk H.P."/>
            <person name="Zhou Y."/>
            <person name="Lilburn T.G."/>
            <person name="Beck B.J."/>
            <person name="De Vos P."/>
            <person name="Vandamme P."/>
            <person name="Eisen J.A."/>
            <person name="Garrity G."/>
            <person name="Hugenholtz P."/>
            <person name="Kyrpides N.C."/>
        </authorList>
    </citation>
    <scope>NUCLEOTIDE SEQUENCE [LARGE SCALE GENOMIC DNA]</scope>
    <source>
        <strain evidence="2 3">CV2</strain>
    </source>
</reference>
<dbReference type="InterPro" id="IPR029039">
    <property type="entry name" value="Flavoprotein-like_sf"/>
</dbReference>
<proteinExistence type="predicted"/>
<accession>A0A4V2EW11</accession>
<dbReference type="Pfam" id="PF00258">
    <property type="entry name" value="Flavodoxin_1"/>
    <property type="match status" value="1"/>
</dbReference>
<protein>
    <submittedName>
        <fullName evidence="2">Flavodoxin-like protein</fullName>
    </submittedName>
</protein>
<evidence type="ECO:0000259" key="1">
    <source>
        <dbReference type="Pfam" id="PF00258"/>
    </source>
</evidence>
<keyword evidence="3" id="KW-1185">Reference proteome</keyword>
<dbReference type="GO" id="GO:0010181">
    <property type="term" value="F:FMN binding"/>
    <property type="evidence" value="ECO:0007669"/>
    <property type="project" value="InterPro"/>
</dbReference>
<feature type="domain" description="Flavodoxin-like" evidence="1">
    <location>
        <begin position="28"/>
        <end position="80"/>
    </location>
</feature>
<evidence type="ECO:0000313" key="2">
    <source>
        <dbReference type="EMBL" id="RZS54370.1"/>
    </source>
</evidence>
<dbReference type="InterPro" id="IPR008254">
    <property type="entry name" value="Flavodoxin/NO_synth"/>
</dbReference>
<dbReference type="EMBL" id="SGWW01000005">
    <property type="protein sequence ID" value="RZS54370.1"/>
    <property type="molecule type" value="Genomic_DNA"/>
</dbReference>
<organism evidence="2 3">
    <name type="scientific">Microcella putealis</name>
    <dbReference type="NCBI Taxonomy" id="337005"/>
    <lineage>
        <taxon>Bacteria</taxon>
        <taxon>Bacillati</taxon>
        <taxon>Actinomycetota</taxon>
        <taxon>Actinomycetes</taxon>
        <taxon>Micrococcales</taxon>
        <taxon>Microbacteriaceae</taxon>
        <taxon>Microcella</taxon>
    </lineage>
</organism>